<name>A0A9N7NIX0_STRHE</name>
<reference evidence="2" key="1">
    <citation type="submission" date="2019-12" db="EMBL/GenBank/DDBJ databases">
        <authorList>
            <person name="Scholes J."/>
        </authorList>
    </citation>
    <scope>NUCLEOTIDE SEQUENCE</scope>
</reference>
<evidence type="ECO:0000313" key="3">
    <source>
        <dbReference type="Proteomes" id="UP001153555"/>
    </source>
</evidence>
<keyword evidence="3" id="KW-1185">Reference proteome</keyword>
<dbReference type="Pfam" id="PF05097">
    <property type="entry name" value="DUF688"/>
    <property type="match status" value="1"/>
</dbReference>
<feature type="region of interest" description="Disordered" evidence="1">
    <location>
        <begin position="107"/>
        <end position="136"/>
    </location>
</feature>
<dbReference type="EMBL" id="CACSLK010030184">
    <property type="protein sequence ID" value="CAA0836218.1"/>
    <property type="molecule type" value="Genomic_DNA"/>
</dbReference>
<dbReference type="PANTHER" id="PTHR33257:SF4">
    <property type="entry name" value="EXPRESSED PROTEIN"/>
    <property type="match status" value="1"/>
</dbReference>
<gene>
    <name evidence="2" type="ORF">SHERM_03328</name>
</gene>
<feature type="compositionally biased region" description="Low complexity" evidence="1">
    <location>
        <begin position="111"/>
        <end position="131"/>
    </location>
</feature>
<sequence>MQFSSINQDFYHKPLSLHNKLLSKETSKSNPSFRIYYGELPSSVPFTWETIPGTPKHHHATSGDHHILPPLTPPPSYHANSNSLRASSENPSRSKIFLRNLLRHINPKKPSLGSSSSSSSSSATSSSSSFSDHFRRRKRRRFSGLGSSFDSGCSVFVVKKALLSIVGRGSG</sequence>
<dbReference type="OrthoDB" id="908948at2759"/>
<evidence type="ECO:0000313" key="2">
    <source>
        <dbReference type="EMBL" id="CAA0836218.1"/>
    </source>
</evidence>
<dbReference type="InterPro" id="IPR007789">
    <property type="entry name" value="DUF688"/>
</dbReference>
<protein>
    <submittedName>
        <fullName evidence="2">Uncharacterized protein</fullName>
    </submittedName>
</protein>
<dbReference type="AlphaFoldDB" id="A0A9N7NIX0"/>
<comment type="caution">
    <text evidence="2">The sequence shown here is derived from an EMBL/GenBank/DDBJ whole genome shotgun (WGS) entry which is preliminary data.</text>
</comment>
<organism evidence="2 3">
    <name type="scientific">Striga hermonthica</name>
    <name type="common">Purple witchweed</name>
    <name type="synonym">Buchnera hermonthica</name>
    <dbReference type="NCBI Taxonomy" id="68872"/>
    <lineage>
        <taxon>Eukaryota</taxon>
        <taxon>Viridiplantae</taxon>
        <taxon>Streptophyta</taxon>
        <taxon>Embryophyta</taxon>
        <taxon>Tracheophyta</taxon>
        <taxon>Spermatophyta</taxon>
        <taxon>Magnoliopsida</taxon>
        <taxon>eudicotyledons</taxon>
        <taxon>Gunneridae</taxon>
        <taxon>Pentapetalae</taxon>
        <taxon>asterids</taxon>
        <taxon>lamiids</taxon>
        <taxon>Lamiales</taxon>
        <taxon>Orobanchaceae</taxon>
        <taxon>Buchnereae</taxon>
        <taxon>Striga</taxon>
    </lineage>
</organism>
<dbReference type="Proteomes" id="UP001153555">
    <property type="component" value="Unassembled WGS sequence"/>
</dbReference>
<accession>A0A9N7NIX0</accession>
<evidence type="ECO:0000256" key="1">
    <source>
        <dbReference type="SAM" id="MobiDB-lite"/>
    </source>
</evidence>
<proteinExistence type="predicted"/>
<feature type="region of interest" description="Disordered" evidence="1">
    <location>
        <begin position="55"/>
        <end position="92"/>
    </location>
</feature>
<feature type="compositionally biased region" description="Polar residues" evidence="1">
    <location>
        <begin position="78"/>
        <end position="92"/>
    </location>
</feature>
<dbReference type="PANTHER" id="PTHR33257">
    <property type="entry name" value="OS05G0165500 PROTEIN"/>
    <property type="match status" value="1"/>
</dbReference>